<feature type="transmembrane region" description="Helical" evidence="2">
    <location>
        <begin position="18"/>
        <end position="40"/>
    </location>
</feature>
<keyword evidence="2" id="KW-1133">Transmembrane helix</keyword>
<dbReference type="PANTHER" id="PTHR43243:SF41">
    <property type="entry name" value="CATIONIC AMINO ACID TRANSPORTER 7, CHLOROPLASTIC"/>
    <property type="match status" value="1"/>
</dbReference>
<proteinExistence type="inferred from homology"/>
<evidence type="ECO:0000259" key="3">
    <source>
        <dbReference type="Pfam" id="PF13906"/>
    </source>
</evidence>
<feature type="transmembrane region" description="Helical" evidence="2">
    <location>
        <begin position="111"/>
        <end position="133"/>
    </location>
</feature>
<feature type="transmembrane region" description="Helical" evidence="2">
    <location>
        <begin position="52"/>
        <end position="75"/>
    </location>
</feature>
<evidence type="ECO:0000256" key="2">
    <source>
        <dbReference type="SAM" id="Phobius"/>
    </source>
</evidence>
<organism evidence="4 5">
    <name type="scientific">Gossypium arboreum</name>
    <name type="common">Tree cotton</name>
    <name type="synonym">Gossypium nanking</name>
    <dbReference type="NCBI Taxonomy" id="29729"/>
    <lineage>
        <taxon>Eukaryota</taxon>
        <taxon>Viridiplantae</taxon>
        <taxon>Streptophyta</taxon>
        <taxon>Embryophyta</taxon>
        <taxon>Tracheophyta</taxon>
        <taxon>Spermatophyta</taxon>
        <taxon>Magnoliopsida</taxon>
        <taxon>eudicotyledons</taxon>
        <taxon>Gunneridae</taxon>
        <taxon>Pentapetalae</taxon>
        <taxon>rosids</taxon>
        <taxon>malvids</taxon>
        <taxon>Malvales</taxon>
        <taxon>Malvaceae</taxon>
        <taxon>Malvoideae</taxon>
        <taxon>Gossypium</taxon>
    </lineage>
</organism>
<dbReference type="PANTHER" id="PTHR43243">
    <property type="entry name" value="INNER MEMBRANE TRANSPORTER YGJI-RELATED"/>
    <property type="match status" value="1"/>
</dbReference>
<keyword evidence="2" id="KW-0472">Membrane</keyword>
<evidence type="ECO:0000313" key="4">
    <source>
        <dbReference type="EMBL" id="KAK5770117.1"/>
    </source>
</evidence>
<comment type="similarity">
    <text evidence="1">Belongs to the amino acid-polyamine-organocation (APC) superfamily. Cationic amino acid transporter (CAT) (TC 2.A.3.3) family.</text>
</comment>
<sequence>MICGIFTAAIALFTDLNILLNLMSIGTLFVYYMVANAVIYRRYVVIGTTKPWSILSFLCLLTLTSLLFTLSWHFAPSGSSKSFLLGLCIGLATAITLIFRHTVPQVRKPEFWGVPFMPWLPSISIFMNIFLLGSLDGQSYVRFGFFSGLAVLVYVLYSVHASFDAEAEGLLGVKNGEMIRESSESEEDPNHKV</sequence>
<feature type="domain" description="Cationic amino acid transporter C-terminal" evidence="3">
    <location>
        <begin position="112"/>
        <end position="162"/>
    </location>
</feature>
<feature type="transmembrane region" description="Helical" evidence="2">
    <location>
        <begin position="81"/>
        <end position="99"/>
    </location>
</feature>
<feature type="transmembrane region" description="Helical" evidence="2">
    <location>
        <begin position="139"/>
        <end position="157"/>
    </location>
</feature>
<protein>
    <recommendedName>
        <fullName evidence="3">Cationic amino acid transporter C-terminal domain-containing protein</fullName>
    </recommendedName>
</protein>
<evidence type="ECO:0000313" key="5">
    <source>
        <dbReference type="Proteomes" id="UP001358586"/>
    </source>
</evidence>
<reference evidence="4 5" key="1">
    <citation type="submission" date="2023-03" db="EMBL/GenBank/DDBJ databases">
        <title>WGS of Gossypium arboreum.</title>
        <authorList>
            <person name="Yu D."/>
        </authorList>
    </citation>
    <scope>NUCLEOTIDE SEQUENCE [LARGE SCALE GENOMIC DNA]</scope>
    <source>
        <tissue evidence="4">Leaf</tissue>
    </source>
</reference>
<dbReference type="Pfam" id="PF13906">
    <property type="entry name" value="AA_permease_C"/>
    <property type="match status" value="1"/>
</dbReference>
<dbReference type="EMBL" id="JARKNE010000013">
    <property type="protein sequence ID" value="KAK5770117.1"/>
    <property type="molecule type" value="Genomic_DNA"/>
</dbReference>
<gene>
    <name evidence="4" type="ORF">PVK06_046267</name>
</gene>
<comment type="caution">
    <text evidence="4">The sequence shown here is derived from an EMBL/GenBank/DDBJ whole genome shotgun (WGS) entry which is preliminary data.</text>
</comment>
<dbReference type="Proteomes" id="UP001358586">
    <property type="component" value="Chromosome 13"/>
</dbReference>
<keyword evidence="5" id="KW-1185">Reference proteome</keyword>
<dbReference type="InterPro" id="IPR029485">
    <property type="entry name" value="CAT_C"/>
</dbReference>
<accession>A0ABR0MBZ6</accession>
<name>A0ABR0MBZ6_GOSAR</name>
<evidence type="ECO:0000256" key="1">
    <source>
        <dbReference type="ARBA" id="ARBA00008572"/>
    </source>
</evidence>
<keyword evidence="2" id="KW-0812">Transmembrane</keyword>